<reference evidence="1 2" key="1">
    <citation type="submission" date="2018-07" db="EMBL/GenBank/DDBJ databases">
        <title>Dyella monticola sp. nov. and Dyella psychrodurans sp. nov. isolated from monsoon evergreen broad-leaved forest soil of Dinghu Mountain, China.</title>
        <authorList>
            <person name="Gao Z."/>
            <person name="Qiu L."/>
        </authorList>
    </citation>
    <scope>NUCLEOTIDE SEQUENCE [LARGE SCALE GENOMIC DNA]</scope>
    <source>
        <strain evidence="1 2">4G-K06</strain>
    </source>
</reference>
<name>A0A370X974_9GAMM</name>
<comment type="caution">
    <text evidence="1">The sequence shown here is derived from an EMBL/GenBank/DDBJ whole genome shotgun (WGS) entry which is preliminary data.</text>
</comment>
<evidence type="ECO:0000313" key="2">
    <source>
        <dbReference type="Proteomes" id="UP000254258"/>
    </source>
</evidence>
<dbReference type="AlphaFoldDB" id="A0A370X974"/>
<keyword evidence="2" id="KW-1185">Reference proteome</keyword>
<proteinExistence type="predicted"/>
<accession>A0A370X974</accession>
<evidence type="ECO:0000313" key="1">
    <source>
        <dbReference type="EMBL" id="RDS84827.1"/>
    </source>
</evidence>
<organism evidence="1 2">
    <name type="scientific">Dyella monticola</name>
    <dbReference type="NCBI Taxonomy" id="1927958"/>
    <lineage>
        <taxon>Bacteria</taxon>
        <taxon>Pseudomonadati</taxon>
        <taxon>Pseudomonadota</taxon>
        <taxon>Gammaproteobacteria</taxon>
        <taxon>Lysobacterales</taxon>
        <taxon>Rhodanobacteraceae</taxon>
        <taxon>Dyella</taxon>
    </lineage>
</organism>
<sequence length="80" mass="8776">MKGLQRCGLFCFQAWVLVSDPMIYRPALLHSNENPVMIKIQPPGTLMSSAVYTATVLTSARMAAGMTSRARRPLNRHSAG</sequence>
<dbReference type="EMBL" id="QRBE01000001">
    <property type="protein sequence ID" value="RDS84827.1"/>
    <property type="molecule type" value="Genomic_DNA"/>
</dbReference>
<protein>
    <submittedName>
        <fullName evidence="1">Uncharacterized protein</fullName>
    </submittedName>
</protein>
<gene>
    <name evidence="1" type="ORF">DWU98_02400</name>
</gene>
<dbReference type="Proteomes" id="UP000254258">
    <property type="component" value="Unassembled WGS sequence"/>
</dbReference>